<organism evidence="2 3">
    <name type="scientific">Microbispora amethystogenes</name>
    <dbReference type="NCBI Taxonomy" id="1427754"/>
    <lineage>
        <taxon>Bacteria</taxon>
        <taxon>Bacillati</taxon>
        <taxon>Actinomycetota</taxon>
        <taxon>Actinomycetes</taxon>
        <taxon>Streptosporangiales</taxon>
        <taxon>Streptosporangiaceae</taxon>
        <taxon>Microbispora</taxon>
    </lineage>
</organism>
<evidence type="ECO:0000256" key="1">
    <source>
        <dbReference type="SAM" id="MobiDB-lite"/>
    </source>
</evidence>
<gene>
    <name evidence="2" type="ORF">Mam01_27680</name>
</gene>
<evidence type="ECO:0000313" key="2">
    <source>
        <dbReference type="EMBL" id="GIH32604.1"/>
    </source>
</evidence>
<accession>A0ABQ4FCY5</accession>
<reference evidence="2 3" key="1">
    <citation type="submission" date="2021-01" db="EMBL/GenBank/DDBJ databases">
        <title>Whole genome shotgun sequence of Microbispora amethystogenes NBRC 101907.</title>
        <authorList>
            <person name="Komaki H."/>
            <person name="Tamura T."/>
        </authorList>
    </citation>
    <scope>NUCLEOTIDE SEQUENCE [LARGE SCALE GENOMIC DNA]</scope>
    <source>
        <strain evidence="2 3">NBRC 101907</strain>
    </source>
</reference>
<dbReference type="EMBL" id="BOOB01000018">
    <property type="protein sequence ID" value="GIH32604.1"/>
    <property type="molecule type" value="Genomic_DNA"/>
</dbReference>
<comment type="caution">
    <text evidence="2">The sequence shown here is derived from an EMBL/GenBank/DDBJ whole genome shotgun (WGS) entry which is preliminary data.</text>
</comment>
<dbReference type="Proteomes" id="UP000651728">
    <property type="component" value="Unassembled WGS sequence"/>
</dbReference>
<evidence type="ECO:0000313" key="3">
    <source>
        <dbReference type="Proteomes" id="UP000651728"/>
    </source>
</evidence>
<feature type="compositionally biased region" description="Basic and acidic residues" evidence="1">
    <location>
        <begin position="97"/>
        <end position="106"/>
    </location>
</feature>
<proteinExistence type="predicted"/>
<protein>
    <submittedName>
        <fullName evidence="2">Uncharacterized protein</fullName>
    </submittedName>
</protein>
<sequence length="123" mass="13068">MGGRLGDVQLDARRGGDAEQIVEQILIVGYGQRAWHRCLPVVREDHDAREAKPRRGANRVLWTAPVLWTKPGLVATRHPLGERLESAPETGRGGSETVEKIGEKGRPPPGGIAGVAVGPALGG</sequence>
<feature type="compositionally biased region" description="Low complexity" evidence="1">
    <location>
        <begin position="114"/>
        <end position="123"/>
    </location>
</feature>
<keyword evidence="3" id="KW-1185">Reference proteome</keyword>
<name>A0ABQ4FCY5_9ACTN</name>
<feature type="region of interest" description="Disordered" evidence="1">
    <location>
        <begin position="79"/>
        <end position="123"/>
    </location>
</feature>